<feature type="signal peptide" evidence="1">
    <location>
        <begin position="1"/>
        <end position="30"/>
    </location>
</feature>
<dbReference type="Proteomes" id="UP001468798">
    <property type="component" value="Unassembled WGS sequence"/>
</dbReference>
<sequence length="445" mass="52116">MKKHYQKYCMHLACTIISTSSFLFTTRVSAQEKLAITPEMTKQIVEKYKIEPFKIYPVVTKKIEYYSYVDGEIATNEYKNELRKLEQYKPAFDEYNNALKANLEKEQAIKTISQNIDTFLSSNEKYDVKERLLIDSQTLADKYDIKVEVVDDRMKLSSFINTPTAGFQKQSMRFIHLYEKGKRANKTDLRAFKTEIQKIKISEPEITNNYRWYLDSQKELSTIQKTETGKILSDKLSKKLVYLIEENSVDVTALSGDFTKLPDNYMLVDKEVANTFIKNELITEKHDNYTKLRGSFDRFPIIKKLDTDEMFYVMSDKFIGQLEIVLNEIKFKNLGNTDEYKTWKSKYLSLLQSAQTNVNSCNAIIKKYTYLNRIGQKRYDSDKFSKQEKGSFNQNLDSLKAKLEKIRVLESERDNLSFYNEKASDAEAVKSYSISNFYNSTSRCY</sequence>
<evidence type="ECO:0000313" key="2">
    <source>
        <dbReference type="EMBL" id="MEM0576025.1"/>
    </source>
</evidence>
<feature type="chain" id="PRO_5045098733" evidence="1">
    <location>
        <begin position="31"/>
        <end position="445"/>
    </location>
</feature>
<keyword evidence="1" id="KW-0732">Signal</keyword>
<accession>A0ABU9NLS0</accession>
<gene>
    <name evidence="2" type="ORF">WFZ86_05905</name>
</gene>
<reference evidence="2 3" key="1">
    <citation type="submission" date="2024-03" db="EMBL/GenBank/DDBJ databases">
        <title>Two novel species of the genus Flavobacterium exhibiting potentially degradation of complex polysaccharides.</title>
        <authorList>
            <person name="Lian X."/>
        </authorList>
    </citation>
    <scope>NUCLEOTIDE SEQUENCE [LARGE SCALE GENOMIC DNA]</scope>
    <source>
        <strain evidence="2 3">N6</strain>
    </source>
</reference>
<name>A0ABU9NLS0_9FLAO</name>
<dbReference type="EMBL" id="JBCGDP010000004">
    <property type="protein sequence ID" value="MEM0576025.1"/>
    <property type="molecule type" value="Genomic_DNA"/>
</dbReference>
<organism evidence="2 3">
    <name type="scientific">Flavobacterium polysaccharolyticum</name>
    <dbReference type="NCBI Taxonomy" id="3133148"/>
    <lineage>
        <taxon>Bacteria</taxon>
        <taxon>Pseudomonadati</taxon>
        <taxon>Bacteroidota</taxon>
        <taxon>Flavobacteriia</taxon>
        <taxon>Flavobacteriales</taxon>
        <taxon>Flavobacteriaceae</taxon>
        <taxon>Flavobacterium</taxon>
    </lineage>
</organism>
<protein>
    <submittedName>
        <fullName evidence="2">Uncharacterized protein</fullName>
    </submittedName>
</protein>
<comment type="caution">
    <text evidence="2">The sequence shown here is derived from an EMBL/GenBank/DDBJ whole genome shotgun (WGS) entry which is preliminary data.</text>
</comment>
<evidence type="ECO:0000256" key="1">
    <source>
        <dbReference type="SAM" id="SignalP"/>
    </source>
</evidence>
<keyword evidence="3" id="KW-1185">Reference proteome</keyword>
<proteinExistence type="predicted"/>
<dbReference type="RefSeq" id="WP_342691078.1">
    <property type="nucleotide sequence ID" value="NZ_JBCGDP010000004.1"/>
</dbReference>
<evidence type="ECO:0000313" key="3">
    <source>
        <dbReference type="Proteomes" id="UP001468798"/>
    </source>
</evidence>